<dbReference type="AlphaFoldDB" id="A0AA40FB67"/>
<sequence>MASVQAILELQKAAKPQRLQQILASLYYLLTFNTEAHNYYFIVDPIDRVILTGRHIAQLEQLINRIINGTVQVVRTGDPICSALQFIIAAQQLTFGILQHYAPKTGGMAIITASKSLYMALFLEVSFSVKGNLAGIPGFELRPVCEPDMPQCICCIEHEKNPYGLFILANTSNADMAAKSGNTSMAAQSIGSILDDITRNHPSIEMVVRLELGGLDSKTHENNTNNIEARVHRVAEKSRVQVWVRQSGKFFNDKASSSDDLHEGGELRLRLPSENAKDNTVSILRFSDILKVIRSHCEKGVLLTGHPDNTALQAFVSPLDAFKFGFAALTAWILDLHAVECKARGVESKARFSSLSGSALATHRMSTGLGQIKAGGSGRRIYSAANASFLMSLLSACRLLGHLLRR</sequence>
<protein>
    <submittedName>
        <fullName evidence="1">Uncharacterized protein</fullName>
    </submittedName>
</protein>
<accession>A0AA40FB67</accession>
<keyword evidence="2" id="KW-1185">Reference proteome</keyword>
<dbReference type="EMBL" id="JAUKUD010000001">
    <property type="protein sequence ID" value="KAK0754450.1"/>
    <property type="molecule type" value="Genomic_DNA"/>
</dbReference>
<evidence type="ECO:0000313" key="1">
    <source>
        <dbReference type="EMBL" id="KAK0754450.1"/>
    </source>
</evidence>
<name>A0AA40FB67_9PEZI</name>
<proteinExistence type="predicted"/>
<reference evidence="1" key="1">
    <citation type="submission" date="2023-06" db="EMBL/GenBank/DDBJ databases">
        <title>Genome-scale phylogeny and comparative genomics of the fungal order Sordariales.</title>
        <authorList>
            <consortium name="Lawrence Berkeley National Laboratory"/>
            <person name="Hensen N."/>
            <person name="Bonometti L."/>
            <person name="Westerberg I."/>
            <person name="Brannstrom I.O."/>
            <person name="Guillou S."/>
            <person name="Cros-Aarteil S."/>
            <person name="Calhoun S."/>
            <person name="Haridas S."/>
            <person name="Kuo A."/>
            <person name="Mondo S."/>
            <person name="Pangilinan J."/>
            <person name="Riley R."/>
            <person name="LaButti K."/>
            <person name="Andreopoulos B."/>
            <person name="Lipzen A."/>
            <person name="Chen C."/>
            <person name="Yanf M."/>
            <person name="Daum C."/>
            <person name="Ng V."/>
            <person name="Clum A."/>
            <person name="Steindorff A."/>
            <person name="Ohm R."/>
            <person name="Martin F."/>
            <person name="Silar P."/>
            <person name="Natvig D."/>
            <person name="Lalanne C."/>
            <person name="Gautier V."/>
            <person name="Ament-velasquez S.L."/>
            <person name="Kruys A."/>
            <person name="Hutchinson M.I."/>
            <person name="Powell A.J."/>
            <person name="Barry K."/>
            <person name="Miller A.N."/>
            <person name="Grigoriev I.V."/>
            <person name="Debuchy R."/>
            <person name="Gladieux P."/>
            <person name="Thoren M.H."/>
            <person name="Johannesson H."/>
        </authorList>
    </citation>
    <scope>NUCLEOTIDE SEQUENCE</scope>
    <source>
        <strain evidence="1">SMH3187-1</strain>
    </source>
</reference>
<comment type="caution">
    <text evidence="1">The sequence shown here is derived from an EMBL/GenBank/DDBJ whole genome shotgun (WGS) entry which is preliminary data.</text>
</comment>
<organism evidence="1 2">
    <name type="scientific">Schizothecium vesticola</name>
    <dbReference type="NCBI Taxonomy" id="314040"/>
    <lineage>
        <taxon>Eukaryota</taxon>
        <taxon>Fungi</taxon>
        <taxon>Dikarya</taxon>
        <taxon>Ascomycota</taxon>
        <taxon>Pezizomycotina</taxon>
        <taxon>Sordariomycetes</taxon>
        <taxon>Sordariomycetidae</taxon>
        <taxon>Sordariales</taxon>
        <taxon>Schizotheciaceae</taxon>
        <taxon>Schizothecium</taxon>
    </lineage>
</organism>
<gene>
    <name evidence="1" type="ORF">B0T18DRAFT_399184</name>
</gene>
<evidence type="ECO:0000313" key="2">
    <source>
        <dbReference type="Proteomes" id="UP001172155"/>
    </source>
</evidence>
<dbReference type="Proteomes" id="UP001172155">
    <property type="component" value="Unassembled WGS sequence"/>
</dbReference>